<proteinExistence type="predicted"/>
<gene>
    <name evidence="1" type="ORF">S03H2_26552</name>
</gene>
<comment type="caution">
    <text evidence="1">The sequence shown here is derived from an EMBL/GenBank/DDBJ whole genome shotgun (WGS) entry which is preliminary data.</text>
</comment>
<name>X1H4J5_9ZZZZ</name>
<dbReference type="AlphaFoldDB" id="X1H4J5"/>
<reference evidence="1" key="1">
    <citation type="journal article" date="2014" name="Front. Microbiol.">
        <title>High frequency of phylogenetically diverse reductive dehalogenase-homologous genes in deep subseafloor sedimentary metagenomes.</title>
        <authorList>
            <person name="Kawai M."/>
            <person name="Futagami T."/>
            <person name="Toyoda A."/>
            <person name="Takaki Y."/>
            <person name="Nishi S."/>
            <person name="Hori S."/>
            <person name="Arai W."/>
            <person name="Tsubouchi T."/>
            <person name="Morono Y."/>
            <person name="Uchiyama I."/>
            <person name="Ito T."/>
            <person name="Fujiyama A."/>
            <person name="Inagaki F."/>
            <person name="Takami H."/>
        </authorList>
    </citation>
    <scope>NUCLEOTIDE SEQUENCE</scope>
    <source>
        <strain evidence="1">Expedition CK06-06</strain>
    </source>
</reference>
<sequence length="83" mass="9443">MDDFLSCLSCGKKLGSKSKSNTHGQCTECLLKLEFKTEDLNFEFIQKYLQGILDFFVSDVSAAFNKDLEIELINQCPLLDKLE</sequence>
<evidence type="ECO:0000313" key="1">
    <source>
        <dbReference type="EMBL" id="GAH51985.1"/>
    </source>
</evidence>
<feature type="non-terminal residue" evidence="1">
    <location>
        <position position="83"/>
    </location>
</feature>
<accession>X1H4J5</accession>
<organism evidence="1">
    <name type="scientific">marine sediment metagenome</name>
    <dbReference type="NCBI Taxonomy" id="412755"/>
    <lineage>
        <taxon>unclassified sequences</taxon>
        <taxon>metagenomes</taxon>
        <taxon>ecological metagenomes</taxon>
    </lineage>
</organism>
<protein>
    <submittedName>
        <fullName evidence="1">Uncharacterized protein</fullName>
    </submittedName>
</protein>
<dbReference type="EMBL" id="BARU01015450">
    <property type="protein sequence ID" value="GAH51985.1"/>
    <property type="molecule type" value="Genomic_DNA"/>
</dbReference>